<comment type="subcellular location">
    <subcellularLocation>
        <location evidence="5">Membrane</location>
        <topology evidence="5">Single-pass membrane protein</topology>
    </subcellularLocation>
</comment>
<evidence type="ECO:0000256" key="2">
    <source>
        <dbReference type="ARBA" id="ARBA00022676"/>
    </source>
</evidence>
<keyword evidence="5" id="KW-0812">Transmembrane</keyword>
<dbReference type="PANTHER" id="PTHR48043:SF159">
    <property type="entry name" value="EG:EG0003.4 PROTEIN-RELATED"/>
    <property type="match status" value="1"/>
</dbReference>
<evidence type="ECO:0000313" key="6">
    <source>
        <dbReference type="EMBL" id="QPA18400.1"/>
    </source>
</evidence>
<dbReference type="SUPFAM" id="SSF53756">
    <property type="entry name" value="UDP-Glycosyltransferase/glycogen phosphorylase"/>
    <property type="match status" value="1"/>
</dbReference>
<protein>
    <recommendedName>
        <fullName evidence="5">UDP-glucuronosyltransferase</fullName>
        <ecNumber evidence="5">2.4.1.17</ecNumber>
    </recommendedName>
</protein>
<accession>A0A873P538</accession>
<dbReference type="InterPro" id="IPR002213">
    <property type="entry name" value="UDP_glucos_trans"/>
</dbReference>
<dbReference type="FunFam" id="3.40.50.2000:FF:000021">
    <property type="entry name" value="UDP-glucuronosyltransferase"/>
    <property type="match status" value="1"/>
</dbReference>
<evidence type="ECO:0000256" key="3">
    <source>
        <dbReference type="ARBA" id="ARBA00022679"/>
    </source>
</evidence>
<keyword evidence="5" id="KW-0472">Membrane</keyword>
<dbReference type="GO" id="GO:0016020">
    <property type="term" value="C:membrane"/>
    <property type="evidence" value="ECO:0007669"/>
    <property type="project" value="UniProtKB-SubCell"/>
</dbReference>
<dbReference type="InterPro" id="IPR050271">
    <property type="entry name" value="UDP-glycosyltransferase"/>
</dbReference>
<dbReference type="EMBL" id="MT012618">
    <property type="protein sequence ID" value="QPA18400.1"/>
    <property type="molecule type" value="mRNA"/>
</dbReference>
<dbReference type="InterPro" id="IPR035595">
    <property type="entry name" value="UDP_glycos_trans_CS"/>
</dbReference>
<dbReference type="PANTHER" id="PTHR48043">
    <property type="entry name" value="EG:EG0003.4 PROTEIN-RELATED"/>
    <property type="match status" value="1"/>
</dbReference>
<reference evidence="6" key="2">
    <citation type="journal article" name="BMC Genomics">
        <title>Host plant adaptation in the polyphagous whitefly, Trialeurodes vaporariorum, is associated with transcriptional plasticity and altered sensitivity to insecticides.</title>
        <authorList>
            <person name="Pym A."/>
            <person name="Singh K.S."/>
            <person name="Nordgren A."/>
            <person name="Davies T.G.E."/>
            <person name="Zimmer C.T."/>
            <person name="Elias J."/>
            <person name="Slater R."/>
            <person name="Bass C."/>
        </authorList>
    </citation>
    <scope>NUCLEOTIDE SEQUENCE</scope>
</reference>
<feature type="transmembrane region" description="Helical" evidence="5">
    <location>
        <begin position="407"/>
        <end position="432"/>
    </location>
</feature>
<reference evidence="6" key="1">
    <citation type="submission" date="2020-01" db="EMBL/GenBank/DDBJ databases">
        <authorList>
            <person name="Pym A.M."/>
            <person name="Bass C."/>
            <person name="Singh K.S."/>
        </authorList>
    </citation>
    <scope>NUCLEOTIDE SEQUENCE</scope>
</reference>
<evidence type="ECO:0000256" key="1">
    <source>
        <dbReference type="ARBA" id="ARBA00009995"/>
    </source>
</evidence>
<name>A0A873P538_TRIVP</name>
<evidence type="ECO:0000256" key="5">
    <source>
        <dbReference type="RuleBase" id="RU362059"/>
    </source>
</evidence>
<evidence type="ECO:0000256" key="4">
    <source>
        <dbReference type="RuleBase" id="RU003718"/>
    </source>
</evidence>
<dbReference type="PROSITE" id="PS00375">
    <property type="entry name" value="UDPGT"/>
    <property type="match status" value="1"/>
</dbReference>
<keyword evidence="5" id="KW-1133">Transmembrane helix</keyword>
<dbReference type="CDD" id="cd03784">
    <property type="entry name" value="GT1_Gtf-like"/>
    <property type="match status" value="1"/>
</dbReference>
<dbReference type="Gene3D" id="3.40.50.2000">
    <property type="entry name" value="Glycogen Phosphorylase B"/>
    <property type="match status" value="1"/>
</dbReference>
<comment type="similarity">
    <text evidence="1 4">Belongs to the UDP-glycosyltransferase family.</text>
</comment>
<keyword evidence="3 4" id="KW-0808">Transferase</keyword>
<gene>
    <name evidence="6" type="primary">UGT357A2</name>
</gene>
<dbReference type="Pfam" id="PF00201">
    <property type="entry name" value="UDPGT"/>
    <property type="match status" value="1"/>
</dbReference>
<organism evidence="6">
    <name type="scientific">Trialeurodes vaporariorum</name>
    <name type="common">Greenhouse whitefly</name>
    <name type="synonym">Aleyrodes vaporariorum</name>
    <dbReference type="NCBI Taxonomy" id="88556"/>
    <lineage>
        <taxon>Eukaryota</taxon>
        <taxon>Metazoa</taxon>
        <taxon>Ecdysozoa</taxon>
        <taxon>Arthropoda</taxon>
        <taxon>Hexapoda</taxon>
        <taxon>Insecta</taxon>
        <taxon>Pterygota</taxon>
        <taxon>Neoptera</taxon>
        <taxon>Paraneoptera</taxon>
        <taxon>Hemiptera</taxon>
        <taxon>Sternorrhyncha</taxon>
        <taxon>Aleyrodoidea</taxon>
        <taxon>Aleyrodidae</taxon>
        <taxon>Aleyrodinae</taxon>
        <taxon>Trialeurodes</taxon>
    </lineage>
</organism>
<dbReference type="GO" id="GO:0015020">
    <property type="term" value="F:glucuronosyltransferase activity"/>
    <property type="evidence" value="ECO:0007669"/>
    <property type="project" value="UniProtKB-EC"/>
</dbReference>
<comment type="catalytic activity">
    <reaction evidence="5">
        <text>glucuronate acceptor + UDP-alpha-D-glucuronate = acceptor beta-D-glucuronoside + UDP + H(+)</text>
        <dbReference type="Rhea" id="RHEA:21032"/>
        <dbReference type="ChEBI" id="CHEBI:15378"/>
        <dbReference type="ChEBI" id="CHEBI:58052"/>
        <dbReference type="ChEBI" id="CHEBI:58223"/>
        <dbReference type="ChEBI" id="CHEBI:132367"/>
        <dbReference type="ChEBI" id="CHEBI:132368"/>
        <dbReference type="EC" id="2.4.1.17"/>
    </reaction>
</comment>
<keyword evidence="2 4" id="KW-0328">Glycosyltransferase</keyword>
<proteinExistence type="evidence at transcript level"/>
<dbReference type="AlphaFoldDB" id="A0A873P538"/>
<dbReference type="EC" id="2.4.1.17" evidence="5"/>
<sequence>MHYKLIVEEPELAADPYLFRYASAFDLALFHWKFGTDMQKMILAQPLIQQFIQQKNQKFDVIIAEILFSQEPFVALGDLFQAPIIDFSSQCGTHYVYDILFNPGIYSYVSDYRTYYSDRMTLYQRLINTLIGLFQVYGSYWYYFQEQEQIMYANFNLTYGAQNKPSLKHLLRNNIVGSIFNSDPLVGYPKPLLPSSIEVGGISLQPRKPLPKDLQKFMDEAEHGVVYFSFGSILSSEKMPPVQKQYFIEAFKRLKQRVLWKIENSSDIELPSNVLTSKWFPQGDVLAHPKCRLFITHGGYLSLIDTVDAGVPVIVIPFFADQPKNAHIAETKGFGIHLHFDDLTADLIVETIDKVVTNKSYSVQAKKMSSLFRDRIVSPVEKAVHLVEYTIRHKGNPLSQTGAKDLWWYQYFLLDVAAIIIAVILFVFIFLYKVLGFFVRFVIGSSRNSQPRISKQVKNGKKTN</sequence>